<proteinExistence type="predicted"/>
<evidence type="ECO:0000256" key="9">
    <source>
        <dbReference type="ARBA" id="ARBA00023136"/>
    </source>
</evidence>
<evidence type="ECO:0000256" key="3">
    <source>
        <dbReference type="ARBA" id="ARBA00022692"/>
    </source>
</evidence>
<dbReference type="EMBL" id="JQ700308">
    <property type="protein sequence ID" value="AFM68943.1"/>
    <property type="molecule type" value="Genomic_RNA"/>
</dbReference>
<dbReference type="RefSeq" id="YP_006666507.1">
    <property type="nucleotide sequence ID" value="NC_018571.2"/>
</dbReference>
<evidence type="ECO:0000256" key="10">
    <source>
        <dbReference type="SAM" id="MobiDB-lite"/>
    </source>
</evidence>
<dbReference type="GO" id="GO:0006508">
    <property type="term" value="P:proteolysis"/>
    <property type="evidence" value="ECO:0007669"/>
    <property type="project" value="UniProtKB-KW"/>
</dbReference>
<keyword evidence="5" id="KW-0688">Ribosomal frameshifting</keyword>
<organism evidence="13 14">
    <name type="scientific">Suakwa aphid-borne yellows virus</name>
    <dbReference type="NCBI Taxonomy" id="646010"/>
    <lineage>
        <taxon>Viruses</taxon>
        <taxon>Riboviria</taxon>
        <taxon>Orthornavirae</taxon>
        <taxon>Pisuviricota</taxon>
        <taxon>Pisoniviricetes</taxon>
        <taxon>Sobelivirales</taxon>
        <taxon>Solemoviridae</taxon>
        <taxon>Polerovirus</taxon>
        <taxon>Polerovirus SABYV</taxon>
    </lineage>
</organism>
<dbReference type="GO" id="GO:0070008">
    <property type="term" value="F:serine-type exopeptidase activity"/>
    <property type="evidence" value="ECO:0007669"/>
    <property type="project" value="InterPro"/>
</dbReference>
<dbReference type="KEGG" id="vg:13564456"/>
<feature type="region of interest" description="Disordered" evidence="10">
    <location>
        <begin position="567"/>
        <end position="654"/>
    </location>
</feature>
<feature type="transmembrane region" description="Helical" evidence="11">
    <location>
        <begin position="154"/>
        <end position="172"/>
    </location>
</feature>
<feature type="transmembrane region" description="Helical" evidence="11">
    <location>
        <begin position="129"/>
        <end position="148"/>
    </location>
</feature>
<feature type="transmembrane region" description="Helical" evidence="11">
    <location>
        <begin position="179"/>
        <end position="199"/>
    </location>
</feature>
<dbReference type="GO" id="GO:0004252">
    <property type="term" value="F:serine-type endopeptidase activity"/>
    <property type="evidence" value="ECO:0007669"/>
    <property type="project" value="InterPro"/>
</dbReference>
<keyword evidence="9 11" id="KW-0472">Membrane</keyword>
<dbReference type="GO" id="GO:0075523">
    <property type="term" value="P:viral translational frameshifting"/>
    <property type="evidence" value="ECO:0007669"/>
    <property type="project" value="UniProtKB-KW"/>
</dbReference>
<feature type="compositionally biased region" description="Polar residues" evidence="10">
    <location>
        <begin position="584"/>
        <end position="594"/>
    </location>
</feature>
<evidence type="ECO:0000259" key="12">
    <source>
        <dbReference type="PROSITE" id="PS51868"/>
    </source>
</evidence>
<evidence type="ECO:0000256" key="8">
    <source>
        <dbReference type="ARBA" id="ARBA00022989"/>
    </source>
</evidence>
<feature type="domain" description="Peptidase S39" evidence="12">
    <location>
        <begin position="225"/>
        <end position="425"/>
    </location>
</feature>
<evidence type="ECO:0000256" key="2">
    <source>
        <dbReference type="ARBA" id="ARBA00022670"/>
    </source>
</evidence>
<dbReference type="InterPro" id="IPR009003">
    <property type="entry name" value="Peptidase_S1_PA"/>
</dbReference>
<dbReference type="GO" id="GO:0016020">
    <property type="term" value="C:membrane"/>
    <property type="evidence" value="ECO:0007669"/>
    <property type="project" value="UniProtKB-SubCell"/>
</dbReference>
<sequence length="654" mass="72818">MKNMQFVVLFFFCLSASTLCWPEVEPESAQALYPGPTYNLSYDGLSVLELPFHTDWKEIKENFGFFCEEPGELDLNQLIAESSYTDILTSLSNKILLDFKSVVSVALDTFLVFWALCKGSIQAYAFRAFKAWLEVIITLWISVISAILSGLTWALLNIFPHTLTLIFLFFFTNLLVKGFRILCGTACLAFLRMLFSPLLPVKRILTWTLARLLGNSFGRKLEKATEGWKSFEIKMAPPSSSALPVRNRITKEHAGYCGFVQTHMKNADGTYVEAFITARHVIDDDLGEIHSPKTKNFIACADLEVLGDWESIDLILLRAPKHARSYLGCKPASMVAIDRLATCDASTFHLIDGEWHMSNARLVGDVKNGVAVLSNSVCGHSGSPFYNGKHILGVLYGGGSYFENFNVMNPIPAIPGLTTPERRLETTAPRGKIFNNEDFFQKLEEEYLQMKNFKSKTGVDWADLPSDDEMDFQDALPSFRKAEKAEPSHPVANTREPAVVVGDIRCNISGNAESRVDCYNNAPTFDAAKSLEKVVDQMVANVDTLAIQHEAAQILAARLFDNQKKMKAEQYRRGSRGAPKPTISEGTSKTNTTGKYVPLHRKSPGSVTAEPYRDTTSPARRERQNGARRSPGTIPHWVRRQPATAGRNSAQGPN</sequence>
<keyword evidence="8 11" id="KW-1133">Transmembrane helix</keyword>
<evidence type="ECO:0000256" key="4">
    <source>
        <dbReference type="ARBA" id="ARBA00022729"/>
    </source>
</evidence>
<accession>J7FDP3</accession>
<evidence type="ECO:0000313" key="13">
    <source>
        <dbReference type="EMBL" id="AFM68943.1"/>
    </source>
</evidence>
<dbReference type="SUPFAM" id="SSF50494">
    <property type="entry name" value="Trypsin-like serine proteases"/>
    <property type="match status" value="1"/>
</dbReference>
<dbReference type="OrthoDB" id="623at10239"/>
<evidence type="ECO:0000256" key="6">
    <source>
        <dbReference type="ARBA" id="ARBA00022801"/>
    </source>
</evidence>
<evidence type="ECO:0000256" key="1">
    <source>
        <dbReference type="ARBA" id="ARBA00004141"/>
    </source>
</evidence>
<name>J7FDP3_9VIRU</name>
<keyword evidence="6" id="KW-0378">Hydrolase</keyword>
<keyword evidence="4" id="KW-0732">Signal</keyword>
<dbReference type="PRINTS" id="PR00913">
    <property type="entry name" value="LVIRUSORF2"/>
</dbReference>
<dbReference type="PROSITE" id="PS51868">
    <property type="entry name" value="PEPTIDASE_S39"/>
    <property type="match status" value="1"/>
</dbReference>
<keyword evidence="7" id="KW-0720">Serine protease</keyword>
<keyword evidence="2" id="KW-0645">Protease</keyword>
<evidence type="ECO:0000256" key="7">
    <source>
        <dbReference type="ARBA" id="ARBA00022825"/>
    </source>
</evidence>
<evidence type="ECO:0000313" key="14">
    <source>
        <dbReference type="Proteomes" id="UP000202801"/>
    </source>
</evidence>
<dbReference type="Proteomes" id="UP000202801">
    <property type="component" value="Segment"/>
</dbReference>
<evidence type="ECO:0000256" key="5">
    <source>
        <dbReference type="ARBA" id="ARBA00022758"/>
    </source>
</evidence>
<dbReference type="Pfam" id="PF02122">
    <property type="entry name" value="Peptidase_S39"/>
    <property type="match status" value="1"/>
</dbReference>
<protein>
    <submittedName>
        <fullName evidence="13">P1</fullName>
    </submittedName>
</protein>
<keyword evidence="14" id="KW-1185">Reference proteome</keyword>
<comment type="subcellular location">
    <subcellularLocation>
        <location evidence="1">Membrane</location>
        <topology evidence="1">Multi-pass membrane protein</topology>
    </subcellularLocation>
</comment>
<reference evidence="13" key="1">
    <citation type="submission" date="2015-04" db="EMBL/GenBank/DDBJ databases">
        <title>Full length genome analysis of four polerovirus isolates infecting cucurbits in Taiwan determined from total RNA extracted from field samples.</title>
        <authorList>
            <person name="Knierim D."/>
            <person name="Tsai W.S."/>
            <person name="Deng T.C."/>
            <person name="Green S."/>
            <person name="Kenyon L."/>
        </authorList>
    </citation>
    <scope>NUCLEOTIDE SEQUENCE [LARGE SCALE GENOMIC DNA]</scope>
    <source>
        <strain evidence="13">SABYV-TW19</strain>
    </source>
</reference>
<dbReference type="InterPro" id="IPR018019">
    <property type="entry name" value="Luteovirus_Orf2"/>
</dbReference>
<dbReference type="InterPro" id="IPR000382">
    <property type="entry name" value="Peptidase_S39B_luteovirus"/>
</dbReference>
<dbReference type="GeneID" id="13564456"/>
<keyword evidence="3 11" id="KW-0812">Transmembrane</keyword>
<evidence type="ECO:0000256" key="11">
    <source>
        <dbReference type="SAM" id="Phobius"/>
    </source>
</evidence>